<dbReference type="InterPro" id="IPR051790">
    <property type="entry name" value="Cytochrome_c-biogenesis_DsbD"/>
</dbReference>
<dbReference type="InterPro" id="IPR003834">
    <property type="entry name" value="Cyt_c_assmbl_TM_dom"/>
</dbReference>
<dbReference type="RefSeq" id="WP_127352256.1">
    <property type="nucleotide sequence ID" value="NZ_CP034791.1"/>
</dbReference>
<comment type="similarity">
    <text evidence="2">Belongs to the DsbD family.</text>
</comment>
<feature type="domain" description="Cytochrome C biogenesis protein transmembrane" evidence="7">
    <location>
        <begin position="5"/>
        <end position="175"/>
    </location>
</feature>
<evidence type="ECO:0000256" key="5">
    <source>
        <dbReference type="ARBA" id="ARBA00023136"/>
    </source>
</evidence>
<feature type="transmembrane region" description="Helical" evidence="6">
    <location>
        <begin position="149"/>
        <end position="169"/>
    </location>
</feature>
<feature type="transmembrane region" description="Helical" evidence="6">
    <location>
        <begin position="43"/>
        <end position="68"/>
    </location>
</feature>
<protein>
    <submittedName>
        <fullName evidence="8">Cytochrome C biogenesis protein</fullName>
    </submittedName>
</protein>
<evidence type="ECO:0000313" key="8">
    <source>
        <dbReference type="EMBL" id="AZT90877.1"/>
    </source>
</evidence>
<evidence type="ECO:0000256" key="1">
    <source>
        <dbReference type="ARBA" id="ARBA00004141"/>
    </source>
</evidence>
<gene>
    <name evidence="8" type="ORF">ELD05_09620</name>
</gene>
<name>A0A3T0D709_9FIRM</name>
<feature type="transmembrane region" description="Helical" evidence="6">
    <location>
        <begin position="190"/>
        <end position="208"/>
    </location>
</feature>
<keyword evidence="5 6" id="KW-0472">Membrane</keyword>
<evidence type="ECO:0000256" key="6">
    <source>
        <dbReference type="SAM" id="Phobius"/>
    </source>
</evidence>
<evidence type="ECO:0000256" key="4">
    <source>
        <dbReference type="ARBA" id="ARBA00022989"/>
    </source>
</evidence>
<dbReference type="AlphaFoldDB" id="A0A3T0D709"/>
<keyword evidence="3 6" id="KW-0812">Transmembrane</keyword>
<feature type="transmembrane region" description="Helical" evidence="6">
    <location>
        <begin position="6"/>
        <end position="31"/>
    </location>
</feature>
<evidence type="ECO:0000256" key="2">
    <source>
        <dbReference type="ARBA" id="ARBA00006143"/>
    </source>
</evidence>
<evidence type="ECO:0000259" key="7">
    <source>
        <dbReference type="Pfam" id="PF02683"/>
    </source>
</evidence>
<evidence type="ECO:0000256" key="3">
    <source>
        <dbReference type="ARBA" id="ARBA00022692"/>
    </source>
</evidence>
<dbReference type="Pfam" id="PF02683">
    <property type="entry name" value="DsbD_TM"/>
    <property type="match status" value="1"/>
</dbReference>
<accession>A0A3T0D709</accession>
<dbReference type="PANTHER" id="PTHR31272:SF9">
    <property type="entry name" value="BLL1027 PROTEIN"/>
    <property type="match status" value="1"/>
</dbReference>
<dbReference type="PANTHER" id="PTHR31272">
    <property type="entry name" value="CYTOCHROME C-TYPE BIOGENESIS PROTEIN HI_1454-RELATED"/>
    <property type="match status" value="1"/>
</dbReference>
<proteinExistence type="inferred from homology"/>
<evidence type="ECO:0000313" key="9">
    <source>
        <dbReference type="Proteomes" id="UP000282930"/>
    </source>
</evidence>
<keyword evidence="9" id="KW-1185">Reference proteome</keyword>
<feature type="transmembrane region" description="Helical" evidence="6">
    <location>
        <begin position="74"/>
        <end position="95"/>
    </location>
</feature>
<feature type="transmembrane region" description="Helical" evidence="6">
    <location>
        <begin position="116"/>
        <end position="143"/>
    </location>
</feature>
<comment type="subcellular location">
    <subcellularLocation>
        <location evidence="1">Membrane</location>
        <topology evidence="1">Multi-pass membrane protein</topology>
    </subcellularLocation>
</comment>
<dbReference type="EMBL" id="CP034791">
    <property type="protein sequence ID" value="AZT90877.1"/>
    <property type="molecule type" value="Genomic_DNA"/>
</dbReference>
<dbReference type="GO" id="GO:0017004">
    <property type="term" value="P:cytochrome complex assembly"/>
    <property type="evidence" value="ECO:0007669"/>
    <property type="project" value="InterPro"/>
</dbReference>
<sequence>MDISIISAIVAGFLSFFSPCILPLVPVYILYIFSQRGSKLKNAFLFVLGFSIVFVGLGILASLFGVAFSQYKWVIVKIAAIILILMGLVMLDLSPDFLKRLFIPIGGNGNYQKERIPLILGMLLSISWTPCVGPILASILSLAAVQKTFVKGVLLLVFYSIGFAMPFLLASLFIERIKSFFSFINRHVKVVEYLAGIFMVIFGVLVFFDKINFLR</sequence>
<organism evidence="8 9">
    <name type="scientific">Caldicellulosiruptor changbaiensis</name>
    <dbReference type="NCBI Taxonomy" id="1222016"/>
    <lineage>
        <taxon>Bacteria</taxon>
        <taxon>Bacillati</taxon>
        <taxon>Bacillota</taxon>
        <taxon>Bacillota incertae sedis</taxon>
        <taxon>Caldicellulosiruptorales</taxon>
        <taxon>Caldicellulosiruptoraceae</taxon>
        <taxon>Caldicellulosiruptor</taxon>
    </lineage>
</organism>
<dbReference type="KEGG" id="ccha:ELD05_09620"/>
<dbReference type="GO" id="GO:0016020">
    <property type="term" value="C:membrane"/>
    <property type="evidence" value="ECO:0007669"/>
    <property type="project" value="UniProtKB-SubCell"/>
</dbReference>
<dbReference type="Proteomes" id="UP000282930">
    <property type="component" value="Chromosome"/>
</dbReference>
<keyword evidence="4 6" id="KW-1133">Transmembrane helix</keyword>
<reference evidence="8 9" key="1">
    <citation type="submission" date="2018-12" db="EMBL/GenBank/DDBJ databases">
        <title>Genome sequence from the cellulolytic species, Caldicellulosiruptor changbaiensis.</title>
        <authorList>
            <person name="Blumer-Schuette S.E."/>
            <person name="Mendoza C."/>
        </authorList>
    </citation>
    <scope>NUCLEOTIDE SEQUENCE [LARGE SCALE GENOMIC DNA]</scope>
    <source>
        <strain evidence="8 9">CBS-Z</strain>
    </source>
</reference>